<keyword evidence="1" id="KW-0175">Coiled coil</keyword>
<feature type="region of interest" description="Disordered" evidence="2">
    <location>
        <begin position="259"/>
        <end position="299"/>
    </location>
</feature>
<dbReference type="RefSeq" id="WP_097157228.1">
    <property type="nucleotide sequence ID" value="NZ_JBEPMQ010000013.1"/>
</dbReference>
<feature type="compositionally biased region" description="Acidic residues" evidence="2">
    <location>
        <begin position="32"/>
        <end position="87"/>
    </location>
</feature>
<name>A0A285CKC3_9BACI</name>
<dbReference type="OrthoDB" id="7031653at2"/>
<feature type="region of interest" description="Disordered" evidence="2">
    <location>
        <begin position="28"/>
        <end position="92"/>
    </location>
</feature>
<organism evidence="3 4">
    <name type="scientific">Bacillus oleivorans</name>
    <dbReference type="NCBI Taxonomy" id="1448271"/>
    <lineage>
        <taxon>Bacteria</taxon>
        <taxon>Bacillati</taxon>
        <taxon>Bacillota</taxon>
        <taxon>Bacilli</taxon>
        <taxon>Bacillales</taxon>
        <taxon>Bacillaceae</taxon>
        <taxon>Bacillus</taxon>
    </lineage>
</organism>
<evidence type="ECO:0000256" key="2">
    <source>
        <dbReference type="SAM" id="MobiDB-lite"/>
    </source>
</evidence>
<evidence type="ECO:0000313" key="3">
    <source>
        <dbReference type="EMBL" id="SNX67805.1"/>
    </source>
</evidence>
<keyword evidence="4" id="KW-1185">Reference proteome</keyword>
<feature type="compositionally biased region" description="Basic and acidic residues" evidence="2">
    <location>
        <begin position="259"/>
        <end position="280"/>
    </location>
</feature>
<reference evidence="3 4" key="1">
    <citation type="submission" date="2017-08" db="EMBL/GenBank/DDBJ databases">
        <authorList>
            <person name="de Groot N.N."/>
        </authorList>
    </citation>
    <scope>NUCLEOTIDE SEQUENCE [LARGE SCALE GENOMIC DNA]</scope>
    <source>
        <strain evidence="3 4">JC228</strain>
    </source>
</reference>
<dbReference type="EMBL" id="OAOP01000002">
    <property type="protein sequence ID" value="SNX67805.1"/>
    <property type="molecule type" value="Genomic_DNA"/>
</dbReference>
<dbReference type="AlphaFoldDB" id="A0A285CKC3"/>
<dbReference type="Proteomes" id="UP000219546">
    <property type="component" value="Unassembled WGS sequence"/>
</dbReference>
<evidence type="ECO:0000313" key="4">
    <source>
        <dbReference type="Proteomes" id="UP000219546"/>
    </source>
</evidence>
<gene>
    <name evidence="3" type="ORF">SAMN05877753_1029</name>
</gene>
<proteinExistence type="predicted"/>
<feature type="coiled-coil region" evidence="1">
    <location>
        <begin position="178"/>
        <end position="205"/>
    </location>
</feature>
<protein>
    <submittedName>
        <fullName evidence="3">Uncharacterized protein</fullName>
    </submittedName>
</protein>
<accession>A0A285CKC3</accession>
<sequence>MLKKPRLTLDLQYFAEGEESWESFLAQPSVDDQPEVESEEVTETEVAEDVVEPDSDETTETETEETIEEETEETEDTTLDDDTEIELGEDKKPVKLSELKNGYLRQSDYTKKTQALADERKAFETEKETYKPVKEWLDYINGNPYLFDQINKAIDQWEKTGALPIEEVLENAESAKYFNHLLAENKRLQSELDQIQGEYQSTKFETDMKNLVSDLKAEYGDLLTPEYEESLKAQAKQESLSIDVLKRIAKGDLAEQKLKQEKEASKKTEAKTKQKIRETKLPPQPKNKGNSPAPKEIDLDGDWLSVFKQVGS</sequence>
<evidence type="ECO:0000256" key="1">
    <source>
        <dbReference type="SAM" id="Coils"/>
    </source>
</evidence>